<dbReference type="Proteomes" id="UP001428341">
    <property type="component" value="Unassembled WGS sequence"/>
</dbReference>
<organism evidence="2 3">
    <name type="scientific">Citrus x changshan-huyou</name>
    <dbReference type="NCBI Taxonomy" id="2935761"/>
    <lineage>
        <taxon>Eukaryota</taxon>
        <taxon>Viridiplantae</taxon>
        <taxon>Streptophyta</taxon>
        <taxon>Embryophyta</taxon>
        <taxon>Tracheophyta</taxon>
        <taxon>Spermatophyta</taxon>
        <taxon>Magnoliopsida</taxon>
        <taxon>eudicotyledons</taxon>
        <taxon>Gunneridae</taxon>
        <taxon>Pentapetalae</taxon>
        <taxon>rosids</taxon>
        <taxon>malvids</taxon>
        <taxon>Sapindales</taxon>
        <taxon>Rutaceae</taxon>
        <taxon>Aurantioideae</taxon>
        <taxon>Citrus</taxon>
    </lineage>
</organism>
<keyword evidence="3" id="KW-1185">Reference proteome</keyword>
<feature type="coiled-coil region" evidence="1">
    <location>
        <begin position="106"/>
        <end position="133"/>
    </location>
</feature>
<gene>
    <name evidence="2" type="ORF">WN944_019473</name>
</gene>
<comment type="caution">
    <text evidence="2">The sequence shown here is derived from an EMBL/GenBank/DDBJ whole genome shotgun (WGS) entry which is preliminary data.</text>
</comment>
<keyword evidence="1" id="KW-0175">Coiled coil</keyword>
<sequence>MADSGCRSHGMFGNQLNKTPLYMSSHFAIPAATTVRGVFRYPLGRSRILAKNAGPTVWTILQCREDLFRVGAKFWMRDFMKRPDREKIVEKVRVESARRGVGVTILEGLKGKVGNVKEEEEEEKDEDEDEEEEAFMGWGRRWQWL</sequence>
<evidence type="ECO:0000256" key="1">
    <source>
        <dbReference type="SAM" id="Coils"/>
    </source>
</evidence>
<evidence type="ECO:0000313" key="3">
    <source>
        <dbReference type="Proteomes" id="UP001428341"/>
    </source>
</evidence>
<protein>
    <submittedName>
        <fullName evidence="2">Uncharacterized protein</fullName>
    </submittedName>
</protein>
<dbReference type="AlphaFoldDB" id="A0AAP0QGE5"/>
<accession>A0AAP0QGE5</accession>
<reference evidence="2 3" key="1">
    <citation type="submission" date="2024-05" db="EMBL/GenBank/DDBJ databases">
        <title>Haplotype-resolved chromosome-level genome assembly of Huyou (Citrus changshanensis).</title>
        <authorList>
            <person name="Miao C."/>
            <person name="Chen W."/>
            <person name="Wu Y."/>
            <person name="Wang L."/>
            <person name="Zhao S."/>
            <person name="Grierson D."/>
            <person name="Xu C."/>
            <person name="Chen K."/>
        </authorList>
    </citation>
    <scope>NUCLEOTIDE SEQUENCE [LARGE SCALE GENOMIC DNA]</scope>
    <source>
        <strain evidence="2">01-14</strain>
        <tissue evidence="2">Leaf</tissue>
    </source>
</reference>
<dbReference type="EMBL" id="JBCGBO010000007">
    <property type="protein sequence ID" value="KAK9188074.1"/>
    <property type="molecule type" value="Genomic_DNA"/>
</dbReference>
<proteinExistence type="predicted"/>
<evidence type="ECO:0000313" key="2">
    <source>
        <dbReference type="EMBL" id="KAK9188074.1"/>
    </source>
</evidence>
<name>A0AAP0QGE5_9ROSI</name>